<protein>
    <submittedName>
        <fullName evidence="2">Uncharacterized protein</fullName>
    </submittedName>
</protein>
<evidence type="ECO:0000313" key="2">
    <source>
        <dbReference type="EMBL" id="CAK7335307.1"/>
    </source>
</evidence>
<proteinExistence type="predicted"/>
<dbReference type="AlphaFoldDB" id="A0AAV1RIX6"/>
<feature type="region of interest" description="Disordered" evidence="1">
    <location>
        <begin position="1"/>
        <end position="38"/>
    </location>
</feature>
<accession>A0AAV1RIX6</accession>
<reference evidence="2 3" key="1">
    <citation type="submission" date="2024-01" db="EMBL/GenBank/DDBJ databases">
        <authorList>
            <person name="Waweru B."/>
        </authorList>
    </citation>
    <scope>NUCLEOTIDE SEQUENCE [LARGE SCALE GENOMIC DNA]</scope>
</reference>
<name>A0AAV1RIX6_9ROSI</name>
<feature type="non-terminal residue" evidence="2">
    <location>
        <position position="1"/>
    </location>
</feature>
<dbReference type="Proteomes" id="UP001314170">
    <property type="component" value="Unassembled WGS sequence"/>
</dbReference>
<organism evidence="2 3">
    <name type="scientific">Dovyalis caffra</name>
    <dbReference type="NCBI Taxonomy" id="77055"/>
    <lineage>
        <taxon>Eukaryota</taxon>
        <taxon>Viridiplantae</taxon>
        <taxon>Streptophyta</taxon>
        <taxon>Embryophyta</taxon>
        <taxon>Tracheophyta</taxon>
        <taxon>Spermatophyta</taxon>
        <taxon>Magnoliopsida</taxon>
        <taxon>eudicotyledons</taxon>
        <taxon>Gunneridae</taxon>
        <taxon>Pentapetalae</taxon>
        <taxon>rosids</taxon>
        <taxon>fabids</taxon>
        <taxon>Malpighiales</taxon>
        <taxon>Salicaceae</taxon>
        <taxon>Flacourtieae</taxon>
        <taxon>Dovyalis</taxon>
    </lineage>
</organism>
<feature type="region of interest" description="Disordered" evidence="1">
    <location>
        <begin position="76"/>
        <end position="105"/>
    </location>
</feature>
<gene>
    <name evidence="2" type="ORF">DCAF_LOCUS10313</name>
</gene>
<keyword evidence="3" id="KW-1185">Reference proteome</keyword>
<sequence>FDSSGSHKLISPPPQMIRKRKTKPKTISPCRREPTQHETSEIVNWLKTQRQMPYNALTILYKLVGKREERPRYLNQKAVTETHHQHPFTSKLMEDASTSIPIDGA</sequence>
<evidence type="ECO:0000256" key="1">
    <source>
        <dbReference type="SAM" id="MobiDB-lite"/>
    </source>
</evidence>
<evidence type="ECO:0000313" key="3">
    <source>
        <dbReference type="Proteomes" id="UP001314170"/>
    </source>
</evidence>
<dbReference type="EMBL" id="CAWUPB010000957">
    <property type="protein sequence ID" value="CAK7335307.1"/>
    <property type="molecule type" value="Genomic_DNA"/>
</dbReference>
<comment type="caution">
    <text evidence="2">The sequence shown here is derived from an EMBL/GenBank/DDBJ whole genome shotgun (WGS) entry which is preliminary data.</text>
</comment>
<feature type="compositionally biased region" description="Polar residues" evidence="1">
    <location>
        <begin position="96"/>
        <end position="105"/>
    </location>
</feature>